<comment type="caution">
    <text evidence="1">The sequence shown here is derived from an EMBL/GenBank/DDBJ whole genome shotgun (WGS) entry which is preliminary data.</text>
</comment>
<accession>A0ABV6IRH7</accession>
<evidence type="ECO:0000313" key="1">
    <source>
        <dbReference type="EMBL" id="MFC0385330.1"/>
    </source>
</evidence>
<evidence type="ECO:0000313" key="2">
    <source>
        <dbReference type="Proteomes" id="UP001589789"/>
    </source>
</evidence>
<name>A0ABV6IRH7_9PROT</name>
<gene>
    <name evidence="1" type="ORF">ACFFIC_07150</name>
</gene>
<dbReference type="RefSeq" id="WP_377049479.1">
    <property type="nucleotide sequence ID" value="NZ_JBHLVZ010000005.1"/>
</dbReference>
<proteinExistence type="predicted"/>
<reference evidence="1 2" key="1">
    <citation type="submission" date="2024-09" db="EMBL/GenBank/DDBJ databases">
        <authorList>
            <person name="Sun Q."/>
            <person name="Mori K."/>
        </authorList>
    </citation>
    <scope>NUCLEOTIDE SEQUENCE [LARGE SCALE GENOMIC DNA]</scope>
    <source>
        <strain evidence="1 2">CCM 7468</strain>
    </source>
</reference>
<dbReference type="Proteomes" id="UP001589789">
    <property type="component" value="Unassembled WGS sequence"/>
</dbReference>
<dbReference type="Gene3D" id="3.40.190.10">
    <property type="entry name" value="Periplasmic binding protein-like II"/>
    <property type="match status" value="1"/>
</dbReference>
<dbReference type="EMBL" id="JBHLVZ010000005">
    <property type="protein sequence ID" value="MFC0385330.1"/>
    <property type="molecule type" value="Genomic_DNA"/>
</dbReference>
<keyword evidence="2" id="KW-1185">Reference proteome</keyword>
<dbReference type="SUPFAM" id="SSF53850">
    <property type="entry name" value="Periplasmic binding protein-like II"/>
    <property type="match status" value="1"/>
</dbReference>
<organism evidence="1 2">
    <name type="scientific">Muricoccus vinaceus</name>
    <dbReference type="NCBI Taxonomy" id="424704"/>
    <lineage>
        <taxon>Bacteria</taxon>
        <taxon>Pseudomonadati</taxon>
        <taxon>Pseudomonadota</taxon>
        <taxon>Alphaproteobacteria</taxon>
        <taxon>Acetobacterales</taxon>
        <taxon>Roseomonadaceae</taxon>
        <taxon>Muricoccus</taxon>
    </lineage>
</organism>
<protein>
    <submittedName>
        <fullName evidence="1">ABC transporter substrate-binding protein</fullName>
    </submittedName>
</protein>
<sequence length="330" mass="36413">MPETLRLSLACHSSDRTRPIIDGRVEVPGVTLTVLPGEPEDIFRRALRDRAFDVTELSMGSHIVTTARGDAPYIGIPVFPSRSFRHAAIYVRTDRGIRTAADLAGKRIGLPEYQQTAALWVRGTLREYYGVDTRGIAWRTGGLEEKGGSERVALKLPPELDVRPIGADETLNGLLASGEIDAIVGPRPPSCFVQRSAPVDRLYPDYRTEEEAYFRATGFFPIMHCVALRKELAAAHPWLPLELFRAFARARAMAVADLSLVNVLRASLPWIAAEAEAQTRIMGGDPWPYGFRRNRDEVAAMIRFAVADGLAAREIAPEDLFHASVLDAVP</sequence>